<evidence type="ECO:0000313" key="8">
    <source>
        <dbReference type="EMBL" id="RSU45932.1"/>
    </source>
</evidence>
<dbReference type="AlphaFoldDB" id="A0A430BBH5"/>
<evidence type="ECO:0000256" key="3">
    <source>
        <dbReference type="ARBA" id="ARBA00024226"/>
    </source>
</evidence>
<dbReference type="RefSeq" id="WP_126000242.1">
    <property type="nucleotide sequence ID" value="NZ_QRAL01000066.1"/>
</dbReference>
<evidence type="ECO:0000313" key="9">
    <source>
        <dbReference type="Proteomes" id="UP000287401"/>
    </source>
</evidence>
<dbReference type="InterPro" id="IPR029510">
    <property type="entry name" value="Ald_DH_CS_GLU"/>
</dbReference>
<dbReference type="InterPro" id="IPR016162">
    <property type="entry name" value="Ald_DH_N"/>
</dbReference>
<dbReference type="PANTHER" id="PTHR42804">
    <property type="entry name" value="ALDEHYDE DEHYDROGENASE"/>
    <property type="match status" value="1"/>
</dbReference>
<sequence length="479" mass="50998">MARFIEHIYIDGAFVNPHGNELFDLHNPTTGDVIGQVRLGDAEDARAAIAAAKRAFPAMASTSRAQRRDMLHALHATMSTAIEELLEALLEEYGAPIARARWMASYAPACFAAMAETLENFPFERRVGSADVTMEPVGVVGLITPWNANAGFICNKLAHAIAAGCTAVLKPSEMSATQTEIVLRALHKAGLPTGTYNLVNGRGDVVGAEIATHPDVAKISFTGSTAVGKAIVRSGADTLKRVTLELGGKSPTIILDDVDLDVVIPAVIEAGYMNSGQACIAGTRVLVSEKLRDEFEAKLKTAVENDVRAGDPRDPATTIGPMVSQTQWERVQGYLRLGVEEGAAILVGGEGKPEGLDGYFVRPTVFTGVTNDMRIAREEIFGPVMGVISYRDEEDAIAIANDTTYGLSAYVFGEQVHAERVARRLESGRVVINGGAQDPHAPFGGVKQSGLGRENGAFGLEAYLEPRTILGSTSNHVLS</sequence>
<dbReference type="SUPFAM" id="SSF53720">
    <property type="entry name" value="ALDH-like"/>
    <property type="match status" value="1"/>
</dbReference>
<comment type="catalytic activity">
    <reaction evidence="4">
        <text>an aldehyde + NAD(+) + H2O = a carboxylate + NADH + 2 H(+)</text>
        <dbReference type="Rhea" id="RHEA:16185"/>
        <dbReference type="ChEBI" id="CHEBI:15377"/>
        <dbReference type="ChEBI" id="CHEBI:15378"/>
        <dbReference type="ChEBI" id="CHEBI:17478"/>
        <dbReference type="ChEBI" id="CHEBI:29067"/>
        <dbReference type="ChEBI" id="CHEBI:57540"/>
        <dbReference type="ChEBI" id="CHEBI:57945"/>
        <dbReference type="EC" id="1.2.1.3"/>
    </reaction>
</comment>
<keyword evidence="2 6" id="KW-0560">Oxidoreductase</keyword>
<dbReference type="FunFam" id="3.40.309.10:FF:000012">
    <property type="entry name" value="Betaine aldehyde dehydrogenase"/>
    <property type="match status" value="1"/>
</dbReference>
<proteinExistence type="inferred from homology"/>
<dbReference type="CDD" id="cd07138">
    <property type="entry name" value="ALDH_CddD_SSP0762"/>
    <property type="match status" value="1"/>
</dbReference>
<dbReference type="PROSITE" id="PS00687">
    <property type="entry name" value="ALDEHYDE_DEHYDR_GLU"/>
    <property type="match status" value="1"/>
</dbReference>
<dbReference type="Proteomes" id="UP000287401">
    <property type="component" value="Unassembled WGS sequence"/>
</dbReference>
<dbReference type="GO" id="GO:0004029">
    <property type="term" value="F:aldehyde dehydrogenase (NAD+) activity"/>
    <property type="evidence" value="ECO:0007669"/>
    <property type="project" value="UniProtKB-EC"/>
</dbReference>
<dbReference type="Gene3D" id="3.40.309.10">
    <property type="entry name" value="Aldehyde Dehydrogenase, Chain A, domain 2"/>
    <property type="match status" value="1"/>
</dbReference>
<dbReference type="PROSITE" id="PS00070">
    <property type="entry name" value="ALDEHYDE_DEHYDR_CYS"/>
    <property type="match status" value="1"/>
</dbReference>
<evidence type="ECO:0000259" key="7">
    <source>
        <dbReference type="Pfam" id="PF00171"/>
    </source>
</evidence>
<name>A0A430BBH5_SPHYA</name>
<comment type="caution">
    <text evidence="8">The sequence shown here is derived from an EMBL/GenBank/DDBJ whole genome shotgun (WGS) entry which is preliminary data.</text>
</comment>
<protein>
    <recommendedName>
        <fullName evidence="3">aldehyde dehydrogenase (NAD(+))</fullName>
        <ecNumber evidence="3">1.2.1.3</ecNumber>
    </recommendedName>
</protein>
<dbReference type="InterPro" id="IPR015590">
    <property type="entry name" value="Aldehyde_DH_dom"/>
</dbReference>
<evidence type="ECO:0000256" key="1">
    <source>
        <dbReference type="ARBA" id="ARBA00009986"/>
    </source>
</evidence>
<evidence type="ECO:0000256" key="4">
    <source>
        <dbReference type="ARBA" id="ARBA00049194"/>
    </source>
</evidence>
<gene>
    <name evidence="8" type="ORF">DAH51_26685</name>
</gene>
<evidence type="ECO:0000256" key="6">
    <source>
        <dbReference type="RuleBase" id="RU003345"/>
    </source>
</evidence>
<evidence type="ECO:0000256" key="2">
    <source>
        <dbReference type="ARBA" id="ARBA00023002"/>
    </source>
</evidence>
<dbReference type="FunFam" id="3.40.605.10:FF:000007">
    <property type="entry name" value="NAD/NADP-dependent betaine aldehyde dehydrogenase"/>
    <property type="match status" value="1"/>
</dbReference>
<feature type="domain" description="Aldehyde dehydrogenase" evidence="7">
    <location>
        <begin position="15"/>
        <end position="469"/>
    </location>
</feature>
<dbReference type="Pfam" id="PF00171">
    <property type="entry name" value="Aldedh"/>
    <property type="match status" value="1"/>
</dbReference>
<dbReference type="EC" id="1.2.1.3" evidence="3"/>
<dbReference type="InterPro" id="IPR016163">
    <property type="entry name" value="Ald_DH_C"/>
</dbReference>
<dbReference type="PANTHER" id="PTHR42804:SF1">
    <property type="entry name" value="ALDEHYDE DEHYDROGENASE-RELATED"/>
    <property type="match status" value="1"/>
</dbReference>
<dbReference type="Gene3D" id="3.40.605.10">
    <property type="entry name" value="Aldehyde Dehydrogenase, Chain A, domain 1"/>
    <property type="match status" value="1"/>
</dbReference>
<dbReference type="InterPro" id="IPR016161">
    <property type="entry name" value="Ald_DH/histidinol_DH"/>
</dbReference>
<comment type="similarity">
    <text evidence="1 6">Belongs to the aldehyde dehydrogenase family.</text>
</comment>
<dbReference type="EMBL" id="QRAL01000066">
    <property type="protein sequence ID" value="RSU45932.1"/>
    <property type="molecule type" value="Genomic_DNA"/>
</dbReference>
<reference evidence="8 9" key="1">
    <citation type="submission" date="2018-07" db="EMBL/GenBank/DDBJ databases">
        <title>Genomic and Epidemiologic Investigation of an Indolent Hospital Outbreak.</title>
        <authorList>
            <person name="Johnson R.C."/>
            <person name="Deming C."/>
            <person name="Conlan S."/>
            <person name="Zellmer C.J."/>
            <person name="Michelin A.V."/>
            <person name="Lee-Lin S."/>
            <person name="Thomas P.J."/>
            <person name="Park M."/>
            <person name="Weingarten R.A."/>
            <person name="Less J."/>
            <person name="Dekker J.P."/>
            <person name="Frank K.M."/>
            <person name="Musser K.A."/>
            <person name="Mcquiston J.R."/>
            <person name="Henderson D.K."/>
            <person name="Lau A.F."/>
            <person name="Palmore T.N."/>
            <person name="Segre J.A."/>
        </authorList>
    </citation>
    <scope>NUCLEOTIDE SEQUENCE [LARGE SCALE GENOMIC DNA]</scope>
    <source>
        <strain evidence="8 9">SK-NIH.Env6_1116</strain>
    </source>
</reference>
<feature type="active site" evidence="5">
    <location>
        <position position="245"/>
    </location>
</feature>
<evidence type="ECO:0000256" key="5">
    <source>
        <dbReference type="PROSITE-ProRule" id="PRU10007"/>
    </source>
</evidence>
<dbReference type="InterPro" id="IPR016160">
    <property type="entry name" value="Ald_DH_CS_CYS"/>
</dbReference>
<organism evidence="8 9">
    <name type="scientific">Sphingobium yanoikuyae</name>
    <name type="common">Sphingomonas yanoikuyae</name>
    <dbReference type="NCBI Taxonomy" id="13690"/>
    <lineage>
        <taxon>Bacteria</taxon>
        <taxon>Pseudomonadati</taxon>
        <taxon>Pseudomonadota</taxon>
        <taxon>Alphaproteobacteria</taxon>
        <taxon>Sphingomonadales</taxon>
        <taxon>Sphingomonadaceae</taxon>
        <taxon>Sphingobium</taxon>
    </lineage>
</organism>
<accession>A0A430BBH5</accession>